<evidence type="ECO:0000256" key="1">
    <source>
        <dbReference type="ARBA" id="ARBA00001933"/>
    </source>
</evidence>
<accession>A0A381YA80</accession>
<dbReference type="SUPFAM" id="SSF53686">
    <property type="entry name" value="Tryptophan synthase beta subunit-like PLP-dependent enzymes"/>
    <property type="match status" value="1"/>
</dbReference>
<sequence length="347" mass="38550">MSNNFIPLSVNELINRINKFPKVQLANLPTPLEYLPNISKDLEINLYIKRDDCTGLAFGGNKTRHLEFIMHKASVGEYDCVLTGAATQSNWCRQTVAAANKLNLETFLVLVRGVKGNQMQGNFLLYNILGANVDIVEGENVEDVSEHLDKKYEELLKQGRKPLLLKGSFDIRDTVLAGISYANAMAEIDIQMRENNFMADHLVVTATNMTQAGCDLGSRVLGWPTRIQGISPVYWEMNIAEDIARICNRGAEMLDVNLEFNADMINNDNSYVGENYGVPTPAGIEAMKLIAKKEGIILDPVYTSKAFSAILDYVKKGIIKKNQNVIFIFTGGGPAVFAYNEEITTIK</sequence>
<evidence type="ECO:0000313" key="5">
    <source>
        <dbReference type="EMBL" id="SVA73790.1"/>
    </source>
</evidence>
<dbReference type="Gene3D" id="3.40.50.1100">
    <property type="match status" value="2"/>
</dbReference>
<evidence type="ECO:0000256" key="3">
    <source>
        <dbReference type="ARBA" id="ARBA00022898"/>
    </source>
</evidence>
<dbReference type="PANTHER" id="PTHR43780">
    <property type="entry name" value="1-AMINOCYCLOPROPANE-1-CARBOXYLATE DEAMINASE-RELATED"/>
    <property type="match status" value="1"/>
</dbReference>
<name>A0A381YA80_9ZZZZ</name>
<proteinExistence type="inferred from homology"/>
<dbReference type="PANTHER" id="PTHR43780:SF2">
    <property type="entry name" value="1-AMINOCYCLOPROPANE-1-CARBOXYLATE DEAMINASE-RELATED"/>
    <property type="match status" value="1"/>
</dbReference>
<organism evidence="5">
    <name type="scientific">marine metagenome</name>
    <dbReference type="NCBI Taxonomy" id="408172"/>
    <lineage>
        <taxon>unclassified sequences</taxon>
        <taxon>metagenomes</taxon>
        <taxon>ecological metagenomes</taxon>
    </lineage>
</organism>
<dbReference type="Pfam" id="PF00291">
    <property type="entry name" value="PALP"/>
    <property type="match status" value="1"/>
</dbReference>
<dbReference type="GO" id="GO:0019148">
    <property type="term" value="F:D-cysteine desulfhydrase activity"/>
    <property type="evidence" value="ECO:0007669"/>
    <property type="project" value="TreeGrafter"/>
</dbReference>
<dbReference type="AlphaFoldDB" id="A0A381YA80"/>
<reference evidence="5" key="1">
    <citation type="submission" date="2018-05" db="EMBL/GenBank/DDBJ databases">
        <authorList>
            <person name="Lanie J.A."/>
            <person name="Ng W.-L."/>
            <person name="Kazmierczak K.M."/>
            <person name="Andrzejewski T.M."/>
            <person name="Davidsen T.M."/>
            <person name="Wayne K.J."/>
            <person name="Tettelin H."/>
            <person name="Glass J.I."/>
            <person name="Rusch D."/>
            <person name="Podicherti R."/>
            <person name="Tsui H.-C.T."/>
            <person name="Winkler M.E."/>
        </authorList>
    </citation>
    <scope>NUCLEOTIDE SEQUENCE</scope>
</reference>
<keyword evidence="3" id="KW-0663">Pyridoxal phosphate</keyword>
<dbReference type="PIRSF" id="PIRSF006278">
    <property type="entry name" value="ACCD_DCysDesulf"/>
    <property type="match status" value="1"/>
</dbReference>
<protein>
    <recommendedName>
        <fullName evidence="4">Tryptophan synthase beta chain-like PALP domain-containing protein</fullName>
    </recommendedName>
</protein>
<dbReference type="InterPro" id="IPR027278">
    <property type="entry name" value="ACCD_DCysDesulf"/>
</dbReference>
<evidence type="ECO:0000256" key="2">
    <source>
        <dbReference type="ARBA" id="ARBA00008639"/>
    </source>
</evidence>
<evidence type="ECO:0000259" key="4">
    <source>
        <dbReference type="Pfam" id="PF00291"/>
    </source>
</evidence>
<feature type="domain" description="Tryptophan synthase beta chain-like PALP" evidence="4">
    <location>
        <begin position="24"/>
        <end position="331"/>
    </location>
</feature>
<gene>
    <name evidence="5" type="ORF">METZ01_LOCUS126644</name>
</gene>
<comment type="cofactor">
    <cofactor evidence="1">
        <name>pyridoxal 5'-phosphate</name>
        <dbReference type="ChEBI" id="CHEBI:597326"/>
    </cofactor>
</comment>
<comment type="similarity">
    <text evidence="2">Belongs to the ACC deaminase/D-cysteine desulfhydrase family.</text>
</comment>
<dbReference type="InterPro" id="IPR001926">
    <property type="entry name" value="TrpB-like_PALP"/>
</dbReference>
<dbReference type="InterPro" id="IPR036052">
    <property type="entry name" value="TrpB-like_PALP_sf"/>
</dbReference>
<dbReference type="EMBL" id="UINC01017719">
    <property type="protein sequence ID" value="SVA73790.1"/>
    <property type="molecule type" value="Genomic_DNA"/>
</dbReference>